<feature type="domain" description="Quinolinate phosphoribosyl transferase C-terminal" evidence="8">
    <location>
        <begin position="122"/>
        <end position="309"/>
    </location>
</feature>
<dbReference type="KEGG" id="tvo:TVG1306677"/>
<dbReference type="UniPathway" id="UPA00253">
    <property type="reaction ID" value="UER00457"/>
</dbReference>
<evidence type="ECO:0000256" key="5">
    <source>
        <dbReference type="ARBA" id="ARBA00022642"/>
    </source>
</evidence>
<dbReference type="PANTHER" id="PTHR43202:SF1">
    <property type="entry name" value="NICOTINATE PHOSPHORIBOSYLTRANSFERASE"/>
    <property type="match status" value="1"/>
</dbReference>
<dbReference type="EMBL" id="BA000011">
    <property type="protein sequence ID" value="BAB60408.1"/>
    <property type="molecule type" value="Genomic_DNA"/>
</dbReference>
<dbReference type="Gene3D" id="3.90.1170.20">
    <property type="entry name" value="Quinolinate phosphoribosyl transferase, N-terminal domain"/>
    <property type="match status" value="1"/>
</dbReference>
<evidence type="ECO:0000259" key="8">
    <source>
        <dbReference type="Pfam" id="PF01729"/>
    </source>
</evidence>
<evidence type="ECO:0000256" key="3">
    <source>
        <dbReference type="ARBA" id="ARBA00022553"/>
    </source>
</evidence>
<dbReference type="CDD" id="cd01571">
    <property type="entry name" value="NAPRTase_B"/>
    <property type="match status" value="1"/>
</dbReference>
<dbReference type="InterPro" id="IPR037128">
    <property type="entry name" value="Quinolinate_PRibosylTase_N_sf"/>
</dbReference>
<dbReference type="eggNOG" id="arCOG01481">
    <property type="taxonomic scope" value="Archaea"/>
</dbReference>
<dbReference type="EC" id="6.3.4.21" evidence="2"/>
<comment type="pathway">
    <text evidence="1">Cofactor biosynthesis; NAD(+) biosynthesis; nicotinate D-ribonucleotide from nicotinate: step 1/1.</text>
</comment>
<dbReference type="InterPro" id="IPR002638">
    <property type="entry name" value="Quinolinate_PRibosylTrfase_C"/>
</dbReference>
<dbReference type="AlphaFoldDB" id="Q978Z6"/>
<evidence type="ECO:0000259" key="9">
    <source>
        <dbReference type="Pfam" id="PF02749"/>
    </source>
</evidence>
<dbReference type="InterPro" id="IPR007229">
    <property type="entry name" value="Nic_PRibTrfase-Fam"/>
</dbReference>
<dbReference type="PaxDb" id="273116-14325505"/>
<dbReference type="NCBIfam" id="NF006415">
    <property type="entry name" value="PRK08662.1"/>
    <property type="match status" value="1"/>
</dbReference>
<dbReference type="SUPFAM" id="SSF54675">
    <property type="entry name" value="Nicotinate/Quinolinate PRTase N-terminal domain-like"/>
    <property type="match status" value="1"/>
</dbReference>
<accession>Q978Z6</accession>
<keyword evidence="4" id="KW-0436">Ligase</keyword>
<sequence>MGNMKMFNIASEDDIKKGLASDVYFERSISTLTETCKDHRVAMEATVSGPLDTWINFSGLDEVLKLLEGIDVDVFAIPEGTILYPRDSNGIPVPFIRIEGNYCDFGMYETSILGMICQASGISTKSSKVRIAAGDCPFFSFGIRRMHPAVSPMIDRSAFIGGADGVSGILGAKLIGEEPIGTMPHALSIILGDDEAWRLTLKNTKNGQKSVILIDTYMDEKFAAIKVAEEFEHVDYIRLDTPSSRRGNFEALVREVKWELALRGRSDIKIMVSGGLDENTVAKLREAGAQAFGVGTSISSAKPFDFALDIVSIDDKPKTKRGKLSGKKSVLRCEKCRKVEVVPYGVESKPCSCGGVMHNIIVKYMEHGKLLSQYPEPKEIRKRTLSELEYFRSSN</sequence>
<evidence type="ECO:0000313" key="10">
    <source>
        <dbReference type="EMBL" id="BAB60408.1"/>
    </source>
</evidence>
<dbReference type="HOGENOM" id="CLU_043773_0_0_2"/>
<dbReference type="InterPro" id="IPR022412">
    <property type="entry name" value="Quinolinate_PRibosylTrfase_N"/>
</dbReference>
<dbReference type="InterPro" id="IPR035809">
    <property type="entry name" value="NAPRTase_arc-type"/>
</dbReference>
<evidence type="ECO:0000256" key="1">
    <source>
        <dbReference type="ARBA" id="ARBA00004952"/>
    </source>
</evidence>
<dbReference type="GO" id="GO:0004516">
    <property type="term" value="F:nicotinate phosphoribosyltransferase activity"/>
    <property type="evidence" value="ECO:0007669"/>
    <property type="project" value="UniProtKB-EC"/>
</dbReference>
<dbReference type="Gene3D" id="3.20.20.70">
    <property type="entry name" value="Aldolase class I"/>
    <property type="match status" value="1"/>
</dbReference>
<reference evidence="10 11" key="2">
    <citation type="journal article" date="2000" name="Proc. Natl. Acad. Sci. U.S.A.">
        <title>Archaeal adaptation to higher temperatures revealed by genomic sequence of Thermoplasma volcanium.</title>
        <authorList>
            <person name="Kawashima T."/>
            <person name="Amano N."/>
            <person name="Koike H."/>
            <person name="Makino S."/>
            <person name="Higuchi S."/>
            <person name="Kawashima-Ohya Y."/>
            <person name="Watanabe K."/>
            <person name="Yamazaki M."/>
            <person name="Kanehori K."/>
            <person name="Kawamoto T."/>
            <person name="Nunoshiba T."/>
            <person name="Yamamoto Y."/>
            <person name="Aramaki H."/>
            <person name="Makino K."/>
            <person name="Suzuki M."/>
        </authorList>
    </citation>
    <scope>NUCLEOTIDE SEQUENCE [LARGE SCALE GENOMIC DNA]</scope>
    <source>
        <strain evidence="11">ATCC 51530 / DSM 4299 / JCM 9571 / NBRC 15438 / GSS1</strain>
    </source>
</reference>
<keyword evidence="5" id="KW-0662">Pyridine nucleotide biosynthesis</keyword>
<evidence type="ECO:0000313" key="11">
    <source>
        <dbReference type="Proteomes" id="UP000001017"/>
    </source>
</evidence>
<proteinExistence type="predicted"/>
<dbReference type="Proteomes" id="UP000001017">
    <property type="component" value="Chromosome"/>
</dbReference>
<dbReference type="STRING" id="273116.gene:9382071"/>
<reference evidence="10 11" key="1">
    <citation type="journal article" date="1999" name="Proc. Jpn. Acad.">
        <title>Determination of the complete genomic DNA sequence of Thermoplasma volvanium GSS1.</title>
        <authorList>
            <person name="Kawashima T."/>
            <person name="Yamamoto Y."/>
            <person name="Aramaki H."/>
            <person name="Nunoshiba T."/>
            <person name="Kawamoto T."/>
            <person name="Watanabe K."/>
            <person name="Yamazaki M."/>
            <person name="Kanehori K."/>
            <person name="Amano N."/>
            <person name="Ohya Y."/>
            <person name="Makino K."/>
            <person name="Suzuki M."/>
        </authorList>
    </citation>
    <scope>NUCLEOTIDE SEQUENCE [LARGE SCALE GENOMIC DNA]</scope>
    <source>
        <strain evidence="11">ATCC 51530 / DSM 4299 / JCM 9571 / NBRC 15438 / GSS1</strain>
    </source>
</reference>
<gene>
    <name evidence="10" type="ORF">TVG1306677</name>
</gene>
<dbReference type="SUPFAM" id="SSF51690">
    <property type="entry name" value="Nicotinate/Quinolinate PRTase C-terminal domain-like"/>
    <property type="match status" value="1"/>
</dbReference>
<organism evidence="10 11">
    <name type="scientific">Thermoplasma volcanium (strain ATCC 51530 / DSM 4299 / JCM 9571 / NBRC 15438 / GSS1)</name>
    <dbReference type="NCBI Taxonomy" id="273116"/>
    <lineage>
        <taxon>Archaea</taxon>
        <taxon>Methanobacteriati</taxon>
        <taxon>Thermoplasmatota</taxon>
        <taxon>Thermoplasmata</taxon>
        <taxon>Thermoplasmatales</taxon>
        <taxon>Thermoplasmataceae</taxon>
        <taxon>Thermoplasma</taxon>
    </lineage>
</organism>
<evidence type="ECO:0000256" key="2">
    <source>
        <dbReference type="ARBA" id="ARBA00013236"/>
    </source>
</evidence>
<dbReference type="Pfam" id="PF01729">
    <property type="entry name" value="QRPTase_C"/>
    <property type="match status" value="1"/>
</dbReference>
<dbReference type="PhylomeDB" id="Q978Z6"/>
<dbReference type="Pfam" id="PF02749">
    <property type="entry name" value="QRPTase_N"/>
    <property type="match status" value="1"/>
</dbReference>
<dbReference type="GO" id="GO:0004514">
    <property type="term" value="F:nicotinate-nucleotide diphosphorylase (carboxylating) activity"/>
    <property type="evidence" value="ECO:0007669"/>
    <property type="project" value="InterPro"/>
</dbReference>
<keyword evidence="11" id="KW-1185">Reference proteome</keyword>
<evidence type="ECO:0000256" key="6">
    <source>
        <dbReference type="ARBA" id="ARBA00022679"/>
    </source>
</evidence>
<feature type="domain" description="Quinolinate phosphoribosyl transferase N-terminal" evidence="9">
    <location>
        <begin position="22"/>
        <end position="120"/>
    </location>
</feature>
<evidence type="ECO:0000256" key="7">
    <source>
        <dbReference type="ARBA" id="ARBA00048668"/>
    </source>
</evidence>
<dbReference type="PANTHER" id="PTHR43202">
    <property type="entry name" value="NICOTINATE-NUCLEOTIDE PYROPHOSPHORYLASE"/>
    <property type="match status" value="1"/>
</dbReference>
<evidence type="ECO:0000256" key="4">
    <source>
        <dbReference type="ARBA" id="ARBA00022598"/>
    </source>
</evidence>
<name>Q978Z6_THEVO</name>
<dbReference type="PIRSF" id="PIRSF000484">
    <property type="entry name" value="NAPRT"/>
    <property type="match status" value="1"/>
</dbReference>
<keyword evidence="3" id="KW-0597">Phosphoprotein</keyword>
<dbReference type="InterPro" id="IPR013785">
    <property type="entry name" value="Aldolase_TIM"/>
</dbReference>
<comment type="catalytic activity">
    <reaction evidence="7">
        <text>5-phospho-alpha-D-ribose 1-diphosphate + nicotinate + ATP + H2O = nicotinate beta-D-ribonucleotide + ADP + phosphate + diphosphate</text>
        <dbReference type="Rhea" id="RHEA:36163"/>
        <dbReference type="ChEBI" id="CHEBI:15377"/>
        <dbReference type="ChEBI" id="CHEBI:30616"/>
        <dbReference type="ChEBI" id="CHEBI:32544"/>
        <dbReference type="ChEBI" id="CHEBI:33019"/>
        <dbReference type="ChEBI" id="CHEBI:43474"/>
        <dbReference type="ChEBI" id="CHEBI:57502"/>
        <dbReference type="ChEBI" id="CHEBI:58017"/>
        <dbReference type="ChEBI" id="CHEBI:456216"/>
        <dbReference type="EC" id="6.3.4.21"/>
    </reaction>
</comment>
<dbReference type="GO" id="GO:0009435">
    <property type="term" value="P:NAD+ biosynthetic process"/>
    <property type="evidence" value="ECO:0007669"/>
    <property type="project" value="UniProtKB-UniPathway"/>
</dbReference>
<dbReference type="InterPro" id="IPR053190">
    <property type="entry name" value="NAPRTase-like"/>
</dbReference>
<protein>
    <recommendedName>
        <fullName evidence="2">nicotinate phosphoribosyltransferase</fullName>
        <ecNumber evidence="2">6.3.4.21</ecNumber>
    </recommendedName>
</protein>
<dbReference type="InterPro" id="IPR036068">
    <property type="entry name" value="Nicotinate_pribotase-like_C"/>
</dbReference>
<keyword evidence="6" id="KW-0808">Transferase</keyword>